<name>A0A915EAY6_9BILA</name>
<reference evidence="2" key="1">
    <citation type="submission" date="2022-11" db="UniProtKB">
        <authorList>
            <consortium name="WormBaseParasite"/>
        </authorList>
    </citation>
    <scope>IDENTIFICATION</scope>
</reference>
<protein>
    <submittedName>
        <fullName evidence="2">Uncharacterized protein</fullName>
    </submittedName>
</protein>
<organism evidence="1 2">
    <name type="scientific">Ditylenchus dipsaci</name>
    <dbReference type="NCBI Taxonomy" id="166011"/>
    <lineage>
        <taxon>Eukaryota</taxon>
        <taxon>Metazoa</taxon>
        <taxon>Ecdysozoa</taxon>
        <taxon>Nematoda</taxon>
        <taxon>Chromadorea</taxon>
        <taxon>Rhabditida</taxon>
        <taxon>Tylenchina</taxon>
        <taxon>Tylenchomorpha</taxon>
        <taxon>Sphaerularioidea</taxon>
        <taxon>Anguinidae</taxon>
        <taxon>Anguininae</taxon>
        <taxon>Ditylenchus</taxon>
    </lineage>
</organism>
<evidence type="ECO:0000313" key="2">
    <source>
        <dbReference type="WBParaSite" id="jg3928"/>
    </source>
</evidence>
<keyword evidence="1" id="KW-1185">Reference proteome</keyword>
<dbReference type="WBParaSite" id="jg3928">
    <property type="protein sequence ID" value="jg3928"/>
    <property type="gene ID" value="jg3928"/>
</dbReference>
<dbReference type="AlphaFoldDB" id="A0A915EAY6"/>
<accession>A0A915EAY6</accession>
<sequence length="149" mass="17084">MVYADAAFTLARNALVTQVYQSSMKNATAHNLSAVPPEAQINETAFATMQDKTMNFHADYQHESDDWSQDGKLDDESPTSYHWSFEDVPDPETFPQSLEELDRIAEEQVEQCSDFNKDDSLFEFRKQVHTTDDAWDLAQLAEFSSFRTD</sequence>
<evidence type="ECO:0000313" key="1">
    <source>
        <dbReference type="Proteomes" id="UP000887574"/>
    </source>
</evidence>
<proteinExistence type="predicted"/>
<dbReference type="Proteomes" id="UP000887574">
    <property type="component" value="Unplaced"/>
</dbReference>